<feature type="region of interest" description="Disordered" evidence="1">
    <location>
        <begin position="347"/>
        <end position="368"/>
    </location>
</feature>
<comment type="caution">
    <text evidence="3">The sequence shown here is derived from an EMBL/GenBank/DDBJ whole genome shotgun (WGS) entry which is preliminary data.</text>
</comment>
<gene>
    <name evidence="3" type="ORF">EAH80_06040</name>
</gene>
<dbReference type="EMBL" id="RCZG01000002">
    <property type="protein sequence ID" value="TPG35640.1"/>
    <property type="molecule type" value="Genomic_DNA"/>
</dbReference>
<accession>A0A502EGL2</accession>
<dbReference type="PANTHER" id="PTHR15032">
    <property type="entry name" value="N-ACYL-PHOSPHATIDYLETHANOLAMINE-HYDROLYZING PHOSPHOLIPASE D"/>
    <property type="match status" value="1"/>
</dbReference>
<evidence type="ECO:0000256" key="1">
    <source>
        <dbReference type="SAM" id="MobiDB-lite"/>
    </source>
</evidence>
<reference evidence="3 4" key="1">
    <citation type="journal article" date="2019" name="Environ. Microbiol.">
        <title>Species interactions and distinct microbial communities in high Arctic permafrost affected cryosols are associated with the CH4 and CO2 gas fluxes.</title>
        <authorList>
            <person name="Altshuler I."/>
            <person name="Hamel J."/>
            <person name="Turney S."/>
            <person name="Magnuson E."/>
            <person name="Levesque R."/>
            <person name="Greer C."/>
            <person name="Whyte L.G."/>
        </authorList>
    </citation>
    <scope>NUCLEOTIDE SEQUENCE [LARGE SCALE GENOMIC DNA]</scope>
    <source>
        <strain evidence="3 4">S5.20</strain>
    </source>
</reference>
<organism evidence="3 4">
    <name type="scientific">Mycolicibacterium hodleri</name>
    <dbReference type="NCBI Taxonomy" id="49897"/>
    <lineage>
        <taxon>Bacteria</taxon>
        <taxon>Bacillati</taxon>
        <taxon>Actinomycetota</taxon>
        <taxon>Actinomycetes</taxon>
        <taxon>Mycobacteriales</taxon>
        <taxon>Mycobacteriaceae</taxon>
        <taxon>Mycolicibacterium</taxon>
    </lineage>
</organism>
<dbReference type="GO" id="GO:0008270">
    <property type="term" value="F:zinc ion binding"/>
    <property type="evidence" value="ECO:0007669"/>
    <property type="project" value="InterPro"/>
</dbReference>
<dbReference type="Pfam" id="PF12706">
    <property type="entry name" value="Lactamase_B_2"/>
    <property type="match status" value="1"/>
</dbReference>
<keyword evidence="4" id="KW-1185">Reference proteome</keyword>
<dbReference type="SUPFAM" id="SSF56281">
    <property type="entry name" value="Metallo-hydrolase/oxidoreductase"/>
    <property type="match status" value="1"/>
</dbReference>
<dbReference type="OrthoDB" id="9805728at2"/>
<dbReference type="InterPro" id="IPR001279">
    <property type="entry name" value="Metallo-B-lactamas"/>
</dbReference>
<protein>
    <recommendedName>
        <fullName evidence="2">Metallo-beta-lactamase domain-containing protein</fullName>
    </recommendedName>
</protein>
<name>A0A502EGL2_9MYCO</name>
<evidence type="ECO:0000259" key="2">
    <source>
        <dbReference type="Pfam" id="PF12706"/>
    </source>
</evidence>
<evidence type="ECO:0000313" key="4">
    <source>
        <dbReference type="Proteomes" id="UP000320095"/>
    </source>
</evidence>
<dbReference type="AlphaFoldDB" id="A0A502EGL2"/>
<dbReference type="InterPro" id="IPR024884">
    <property type="entry name" value="NAPE-PLD"/>
</dbReference>
<dbReference type="Gene3D" id="3.60.15.10">
    <property type="entry name" value="Ribonuclease Z/Hydroxyacylglutathione hydrolase-like"/>
    <property type="match status" value="1"/>
</dbReference>
<dbReference type="RefSeq" id="WP_140688879.1">
    <property type="nucleotide sequence ID" value="NZ_RCZG01000002.1"/>
</dbReference>
<dbReference type="PANTHER" id="PTHR15032:SF4">
    <property type="entry name" value="N-ACYL-PHOSPHATIDYLETHANOLAMINE-HYDROLYZING PHOSPHOLIPASE D"/>
    <property type="match status" value="1"/>
</dbReference>
<dbReference type="Proteomes" id="UP000320095">
    <property type="component" value="Unassembled WGS sequence"/>
</dbReference>
<feature type="domain" description="Metallo-beta-lactamase" evidence="2">
    <location>
        <begin position="121"/>
        <end position="318"/>
    </location>
</feature>
<dbReference type="InterPro" id="IPR036866">
    <property type="entry name" value="RibonucZ/Hydroxyglut_hydro"/>
</dbReference>
<evidence type="ECO:0000313" key="3">
    <source>
        <dbReference type="EMBL" id="TPG35640.1"/>
    </source>
</evidence>
<dbReference type="GO" id="GO:0070290">
    <property type="term" value="F:N-acylphosphatidylethanolamine-specific phospholipase D activity"/>
    <property type="evidence" value="ECO:0007669"/>
    <property type="project" value="InterPro"/>
</dbReference>
<dbReference type="GO" id="GO:0005737">
    <property type="term" value="C:cytoplasm"/>
    <property type="evidence" value="ECO:0007669"/>
    <property type="project" value="TreeGrafter"/>
</dbReference>
<proteinExistence type="predicted"/>
<dbReference type="PIRSF" id="PIRSF038896">
    <property type="entry name" value="NAPE-PLD"/>
    <property type="match status" value="1"/>
</dbReference>
<sequence length="368" mass="40151">MFWRATRLIGGTAAVVGGGWALGALQGAPKALGASPVEIDGTTKRSPNYRDGVFVNLEPASDTSLTRDQQFGLVREVIVGGSAQQPSEPVPVVTPDPSVSAGDLAATWYGHSSVMIEVDGYRILADPVWSDRCSPSRAVGPQRLHPVPSALEALPAVDAVIISHDHYDHLDVDTIRQLALTQRAKFFVPLGIGAHLRTWHIPDERIVELDWNESAHLGELELVCTPARHFSGRFLTRNVTLWSSWAIIGPRHRAFFGGDTGYTKSFTDIGVDYGPFDLTLMPVGAYHPGWPDIHMNPEEAVRAHRDVTDAGLLVPIHWATFRLAPHPWSEPVERLVIAASGEGVPVATPRPGQRIESAPSQLDPWWRA</sequence>